<dbReference type="GO" id="GO:0070180">
    <property type="term" value="F:large ribosomal subunit rRNA binding"/>
    <property type="evidence" value="ECO:0007669"/>
    <property type="project" value="UniProtKB-UniRule"/>
</dbReference>
<evidence type="ECO:0000256" key="2">
    <source>
        <dbReference type="ARBA" id="ARBA00022980"/>
    </source>
</evidence>
<dbReference type="GO" id="GO:0015934">
    <property type="term" value="C:large ribosomal subunit"/>
    <property type="evidence" value="ECO:0007669"/>
    <property type="project" value="InterPro"/>
</dbReference>
<evidence type="ECO:0000313" key="6">
    <source>
        <dbReference type="EMBL" id="PIR84938.1"/>
    </source>
</evidence>
<comment type="subunit">
    <text evidence="5">Part of the ribosomal stalk of the 50S ribosomal subunit. The N-terminus interacts with L11 and the large rRNA to form the base of the stalk. The C-terminus forms an elongated spine to which L12 dimers bind in a sequential fashion forming a multimeric L10(L12)X complex.</text>
</comment>
<reference evidence="7" key="1">
    <citation type="submission" date="2017-09" db="EMBL/GenBank/DDBJ databases">
        <title>Depth-based differentiation of microbial function through sediment-hosted aquifers and enrichment of novel symbionts in the deep terrestrial subsurface.</title>
        <authorList>
            <person name="Probst A.J."/>
            <person name="Ladd B."/>
            <person name="Jarett J.K."/>
            <person name="Geller-Mcgrath D.E."/>
            <person name="Sieber C.M.K."/>
            <person name="Emerson J.B."/>
            <person name="Anantharaman K."/>
            <person name="Thomas B.C."/>
            <person name="Malmstrom R."/>
            <person name="Stieglmeier M."/>
            <person name="Klingl A."/>
            <person name="Woyke T."/>
            <person name="Ryan C.M."/>
            <person name="Banfield J.F."/>
        </authorList>
    </citation>
    <scope>NUCLEOTIDE SEQUENCE [LARGE SCALE GENOMIC DNA]</scope>
</reference>
<dbReference type="Gene3D" id="3.30.70.1730">
    <property type="match status" value="1"/>
</dbReference>
<dbReference type="Proteomes" id="UP000229315">
    <property type="component" value="Unassembled WGS sequence"/>
</dbReference>
<dbReference type="EMBL" id="PFBH01000022">
    <property type="protein sequence ID" value="PIR84938.1"/>
    <property type="molecule type" value="Genomic_DNA"/>
</dbReference>
<dbReference type="CDD" id="cd05797">
    <property type="entry name" value="Ribosomal_L10"/>
    <property type="match status" value="1"/>
</dbReference>
<dbReference type="HAMAP" id="MF_00362">
    <property type="entry name" value="Ribosomal_uL10"/>
    <property type="match status" value="1"/>
</dbReference>
<evidence type="ECO:0000256" key="4">
    <source>
        <dbReference type="ARBA" id="ARBA00035202"/>
    </source>
</evidence>
<evidence type="ECO:0000313" key="7">
    <source>
        <dbReference type="Proteomes" id="UP000229315"/>
    </source>
</evidence>
<comment type="caution">
    <text evidence="6">The sequence shown here is derived from an EMBL/GenBank/DDBJ whole genome shotgun (WGS) entry which is preliminary data.</text>
</comment>
<keyword evidence="3 5" id="KW-0687">Ribonucleoprotein</keyword>
<evidence type="ECO:0000256" key="3">
    <source>
        <dbReference type="ARBA" id="ARBA00023274"/>
    </source>
</evidence>
<dbReference type="AlphaFoldDB" id="A0A2H0UET4"/>
<comment type="function">
    <text evidence="5">Forms part of the ribosomal stalk, playing a central role in the interaction of the ribosome with GTP-bound translation factors.</text>
</comment>
<dbReference type="InterPro" id="IPR043141">
    <property type="entry name" value="Ribosomal_uL10-like_sf"/>
</dbReference>
<dbReference type="InterPro" id="IPR001790">
    <property type="entry name" value="Ribosomal_uL10"/>
</dbReference>
<dbReference type="GO" id="GO:0006412">
    <property type="term" value="P:translation"/>
    <property type="evidence" value="ECO:0007669"/>
    <property type="project" value="UniProtKB-UniRule"/>
</dbReference>
<dbReference type="InterPro" id="IPR002363">
    <property type="entry name" value="Ribosomal_uL10_CS_bac"/>
</dbReference>
<keyword evidence="5" id="KW-0699">rRNA-binding</keyword>
<dbReference type="NCBIfam" id="NF000955">
    <property type="entry name" value="PRK00099.1-1"/>
    <property type="match status" value="1"/>
</dbReference>
<gene>
    <name evidence="5 6" type="primary">rplJ</name>
    <name evidence="6" type="ORF">COU15_03420</name>
</gene>
<accession>A0A2H0UET4</accession>
<dbReference type="SUPFAM" id="SSF160369">
    <property type="entry name" value="Ribosomal protein L10-like"/>
    <property type="match status" value="1"/>
</dbReference>
<comment type="similarity">
    <text evidence="1 5">Belongs to the universal ribosomal protein uL10 family.</text>
</comment>
<protein>
    <recommendedName>
        <fullName evidence="4 5">Large ribosomal subunit protein uL10</fullName>
    </recommendedName>
</protein>
<keyword evidence="2 5" id="KW-0689">Ribosomal protein</keyword>
<dbReference type="InterPro" id="IPR022973">
    <property type="entry name" value="Ribosomal_uL10_bac"/>
</dbReference>
<dbReference type="PANTHER" id="PTHR11560">
    <property type="entry name" value="39S RIBOSOMAL PROTEIN L10, MITOCHONDRIAL"/>
    <property type="match status" value="1"/>
</dbReference>
<dbReference type="InterPro" id="IPR047865">
    <property type="entry name" value="Ribosomal_uL10_bac_type"/>
</dbReference>
<sequence>MAITRAKKETILAELNDAVKGAISMVFVHFKGLTVSEVNTLRGELKAEGVRYTVVKKTLLKRALADAGIEGDVPELSGEVAFAYLPESAGDDVTAPARNLNTFVKKFKEKLVFLGGVMENRFLSQEETVAIASIPPVLELRGMFVNVINSPIQGLVVALNQIAEKKA</sequence>
<evidence type="ECO:0000256" key="5">
    <source>
        <dbReference type="HAMAP-Rule" id="MF_00362"/>
    </source>
</evidence>
<dbReference type="PROSITE" id="PS01109">
    <property type="entry name" value="RIBOSOMAL_L10"/>
    <property type="match status" value="1"/>
</dbReference>
<name>A0A2H0UET4_9BACT</name>
<dbReference type="Gene3D" id="6.10.250.290">
    <property type="match status" value="1"/>
</dbReference>
<dbReference type="Pfam" id="PF00466">
    <property type="entry name" value="Ribosomal_L10"/>
    <property type="match status" value="1"/>
</dbReference>
<keyword evidence="5" id="KW-0694">RNA-binding</keyword>
<proteinExistence type="inferred from homology"/>
<evidence type="ECO:0000256" key="1">
    <source>
        <dbReference type="ARBA" id="ARBA00008889"/>
    </source>
</evidence>
<organism evidence="6 7">
    <name type="scientific">Candidatus Kaiserbacteria bacterium CG10_big_fil_rev_8_21_14_0_10_45_20</name>
    <dbReference type="NCBI Taxonomy" id="1974607"/>
    <lineage>
        <taxon>Bacteria</taxon>
        <taxon>Candidatus Kaiseribacteriota</taxon>
    </lineage>
</organism>
<dbReference type="GO" id="GO:0003735">
    <property type="term" value="F:structural constituent of ribosome"/>
    <property type="evidence" value="ECO:0007669"/>
    <property type="project" value="InterPro"/>
</dbReference>